<dbReference type="EMBL" id="AMCI01005372">
    <property type="protein sequence ID" value="EJW96270.1"/>
    <property type="molecule type" value="Genomic_DNA"/>
</dbReference>
<comment type="caution">
    <text evidence="1">The sequence shown here is derived from an EMBL/GenBank/DDBJ whole genome shotgun (WGS) entry which is preliminary data.</text>
</comment>
<name>J9C8P8_9ZZZZ</name>
<dbReference type="AlphaFoldDB" id="J9C8P8"/>
<organism evidence="1">
    <name type="scientific">gut metagenome</name>
    <dbReference type="NCBI Taxonomy" id="749906"/>
    <lineage>
        <taxon>unclassified sequences</taxon>
        <taxon>metagenomes</taxon>
        <taxon>organismal metagenomes</taxon>
    </lineage>
</organism>
<evidence type="ECO:0000313" key="1">
    <source>
        <dbReference type="EMBL" id="EJW96270.1"/>
    </source>
</evidence>
<accession>J9C8P8</accession>
<proteinExistence type="predicted"/>
<gene>
    <name evidence="1" type="ORF">EVA_15624</name>
</gene>
<sequence>MNSECKVTSFGRVWKVPGLEILGWVEDRKCRICGDGLETDADGRIISSRRIVMFSCQNQRRRTNKN</sequence>
<protein>
    <submittedName>
        <fullName evidence="1">Uncharacterized protein</fullName>
    </submittedName>
</protein>
<reference evidence="1" key="1">
    <citation type="journal article" date="2012" name="PLoS ONE">
        <title>Gene sets for utilization of primary and secondary nutrition supplies in the distal gut of endangered iberian lynx.</title>
        <authorList>
            <person name="Alcaide M."/>
            <person name="Messina E."/>
            <person name="Richter M."/>
            <person name="Bargiela R."/>
            <person name="Peplies J."/>
            <person name="Huws S.A."/>
            <person name="Newbold C.J."/>
            <person name="Golyshin P.N."/>
            <person name="Simon M.A."/>
            <person name="Lopez G."/>
            <person name="Yakimov M.M."/>
            <person name="Ferrer M."/>
        </authorList>
    </citation>
    <scope>NUCLEOTIDE SEQUENCE</scope>
</reference>